<dbReference type="AlphaFoldDB" id="A0A553PFJ0"/>
<comment type="caution">
    <text evidence="3">The sequence shown here is derived from an EMBL/GenBank/DDBJ whole genome shotgun (WGS) entry which is preliminary data.</text>
</comment>
<proteinExistence type="predicted"/>
<dbReference type="InterPro" id="IPR015943">
    <property type="entry name" value="WD40/YVTN_repeat-like_dom_sf"/>
</dbReference>
<dbReference type="SUPFAM" id="SSF50978">
    <property type="entry name" value="WD40 repeat-like"/>
    <property type="match status" value="1"/>
</dbReference>
<dbReference type="SMART" id="SM00320">
    <property type="entry name" value="WD40"/>
    <property type="match status" value="5"/>
</dbReference>
<dbReference type="Pfam" id="PF00400">
    <property type="entry name" value="WD40"/>
    <property type="match status" value="3"/>
</dbReference>
<dbReference type="EMBL" id="VCGU01000004">
    <property type="protein sequence ID" value="TRY76458.1"/>
    <property type="molecule type" value="Genomic_DNA"/>
</dbReference>
<sequence length="457" mass="50268">MTIWHASTDTPTPARKVSPRPSNLTYLSSGLVVSLCRRDLILALVSAGCSHLAISIFQYLDSASLLACSLVCVDWQRLLLASIYTTSKFRRKVRQAIFEGRPIQSELTLSLDMTRAAVVDVALDDDFNIFALAVLGGRPHVMSCSLFGLGKKRWIHRFSEHFELASLSCIAAGQSLVALGSKDGKIRLYESNHQLRNLKLIAVLAYHKGAVHSIKFSDTNYIVSCSDDMTLGIVSIPANGSLILSKRLHGHVSRVRSIDVQNGKVISGSDDRSVKLWSLKESSKAKGSLASEKPLTTMTGHSGPVTGVQLSLPFALSVAGSTVRLWNVLQGTCLKLLQHDEDSPVTTMTWISTFKGIATVDTRGKLRCFDLFDLETSKQEIICASAITDMHQHDNAVQHYSPKQNSKFYGSRDPRVLSPWPENAIFKLESIPHHFAAFSLSNVPLPTITVHCLDYIH</sequence>
<dbReference type="OrthoDB" id="10265988at2759"/>
<dbReference type="InterPro" id="IPR036322">
    <property type="entry name" value="WD40_repeat_dom_sf"/>
</dbReference>
<dbReference type="InterPro" id="IPR036047">
    <property type="entry name" value="F-box-like_dom_sf"/>
</dbReference>
<dbReference type="InterPro" id="IPR001680">
    <property type="entry name" value="WD40_rpt"/>
</dbReference>
<dbReference type="Proteomes" id="UP000318571">
    <property type="component" value="Chromosome 5"/>
</dbReference>
<accession>A0A553PFJ0</accession>
<dbReference type="Gene3D" id="1.20.1280.50">
    <property type="match status" value="1"/>
</dbReference>
<dbReference type="Pfam" id="PF12937">
    <property type="entry name" value="F-box-like"/>
    <property type="match status" value="1"/>
</dbReference>
<evidence type="ECO:0000313" key="4">
    <source>
        <dbReference type="Proteomes" id="UP000318571"/>
    </source>
</evidence>
<dbReference type="PANTHER" id="PTHR14604:SF4">
    <property type="entry name" value="F-BOX DOMAIN-CONTAINING PROTEIN"/>
    <property type="match status" value="1"/>
</dbReference>
<evidence type="ECO:0000256" key="1">
    <source>
        <dbReference type="PROSITE-ProRule" id="PRU00221"/>
    </source>
</evidence>
<keyword evidence="4" id="KW-1185">Reference proteome</keyword>
<dbReference type="PROSITE" id="PS50294">
    <property type="entry name" value="WD_REPEATS_REGION"/>
    <property type="match status" value="1"/>
</dbReference>
<keyword evidence="1" id="KW-0853">WD repeat</keyword>
<feature type="repeat" description="WD" evidence="1">
    <location>
        <begin position="248"/>
        <end position="287"/>
    </location>
</feature>
<dbReference type="PANTHER" id="PTHR14604">
    <property type="entry name" value="WD40 REPEAT PF20"/>
    <property type="match status" value="1"/>
</dbReference>
<organism evidence="3 4">
    <name type="scientific">Tigriopus californicus</name>
    <name type="common">Marine copepod</name>
    <dbReference type="NCBI Taxonomy" id="6832"/>
    <lineage>
        <taxon>Eukaryota</taxon>
        <taxon>Metazoa</taxon>
        <taxon>Ecdysozoa</taxon>
        <taxon>Arthropoda</taxon>
        <taxon>Crustacea</taxon>
        <taxon>Multicrustacea</taxon>
        <taxon>Hexanauplia</taxon>
        <taxon>Copepoda</taxon>
        <taxon>Harpacticoida</taxon>
        <taxon>Harpacticidae</taxon>
        <taxon>Tigriopus</taxon>
    </lineage>
</organism>
<feature type="domain" description="F-box" evidence="2">
    <location>
        <begin position="52"/>
        <end position="79"/>
    </location>
</feature>
<evidence type="ECO:0000313" key="3">
    <source>
        <dbReference type="EMBL" id="TRY76458.1"/>
    </source>
</evidence>
<dbReference type="Gene3D" id="2.130.10.10">
    <property type="entry name" value="YVTN repeat-like/Quinoprotein amine dehydrogenase"/>
    <property type="match status" value="1"/>
</dbReference>
<dbReference type="STRING" id="6832.A0A553PFJ0"/>
<dbReference type="SUPFAM" id="SSF81383">
    <property type="entry name" value="F-box domain"/>
    <property type="match status" value="1"/>
</dbReference>
<dbReference type="InterPro" id="IPR001810">
    <property type="entry name" value="F-box_dom"/>
</dbReference>
<dbReference type="InterPro" id="IPR050995">
    <property type="entry name" value="WD-F-box_domain-protein"/>
</dbReference>
<gene>
    <name evidence="3" type="ORF">TCAL_17358</name>
</gene>
<dbReference type="PROSITE" id="PS50082">
    <property type="entry name" value="WD_REPEATS_2"/>
    <property type="match status" value="1"/>
</dbReference>
<reference evidence="3 4" key="1">
    <citation type="journal article" date="2018" name="Nat. Ecol. Evol.">
        <title>Genomic signatures of mitonuclear coevolution across populations of Tigriopus californicus.</title>
        <authorList>
            <person name="Barreto F.S."/>
            <person name="Watson E.T."/>
            <person name="Lima T.G."/>
            <person name="Willett C.S."/>
            <person name="Edmands S."/>
            <person name="Li W."/>
            <person name="Burton R.S."/>
        </authorList>
    </citation>
    <scope>NUCLEOTIDE SEQUENCE [LARGE SCALE GENOMIC DNA]</scope>
    <source>
        <strain evidence="3 4">San Diego</strain>
    </source>
</reference>
<name>A0A553PFJ0_TIGCA</name>
<evidence type="ECO:0000259" key="2">
    <source>
        <dbReference type="Pfam" id="PF12937"/>
    </source>
</evidence>
<protein>
    <recommendedName>
        <fullName evidence="2">F-box domain-containing protein</fullName>
    </recommendedName>
</protein>